<gene>
    <name evidence="1" type="ORF">J2Z31_001784</name>
</gene>
<name>A0ABS4R0B8_9HYPH</name>
<sequence length="99" mass="11382">MGIRKRIVPQGSLESGFHEQYLLAPIAGLSWHSELQTQDRSTLMRPDDEHEIAAGDKAGQLHDLRPCRKRPVMQSWTVRFTGIGVRQSEIRNLRHQPQE</sequence>
<comment type="caution">
    <text evidence="1">The sequence shown here is derived from an EMBL/GenBank/DDBJ whole genome shotgun (WGS) entry which is preliminary data.</text>
</comment>
<dbReference type="EMBL" id="JAGILA010000002">
    <property type="protein sequence ID" value="MBP2235292.1"/>
    <property type="molecule type" value="Genomic_DNA"/>
</dbReference>
<proteinExistence type="predicted"/>
<protein>
    <submittedName>
        <fullName evidence="1">Uncharacterized protein</fullName>
    </submittedName>
</protein>
<evidence type="ECO:0000313" key="2">
    <source>
        <dbReference type="Proteomes" id="UP000730739"/>
    </source>
</evidence>
<keyword evidence="2" id="KW-1185">Reference proteome</keyword>
<evidence type="ECO:0000313" key="1">
    <source>
        <dbReference type="EMBL" id="MBP2235292.1"/>
    </source>
</evidence>
<dbReference type="RefSeq" id="WP_209601517.1">
    <property type="nucleotide sequence ID" value="NZ_JAGILA010000002.1"/>
</dbReference>
<reference evidence="1 2" key="1">
    <citation type="submission" date="2021-03" db="EMBL/GenBank/DDBJ databases">
        <title>Genomic Encyclopedia of Type Strains, Phase IV (KMG-IV): sequencing the most valuable type-strain genomes for metagenomic binning, comparative biology and taxonomic classification.</title>
        <authorList>
            <person name="Goeker M."/>
        </authorList>
    </citation>
    <scope>NUCLEOTIDE SEQUENCE [LARGE SCALE GENOMIC DNA]</scope>
    <source>
        <strain evidence="1 2">DSM 13372</strain>
    </source>
</reference>
<dbReference type="Proteomes" id="UP000730739">
    <property type="component" value="Unassembled WGS sequence"/>
</dbReference>
<organism evidence="1 2">
    <name type="scientific">Sinorhizobium kostiense</name>
    <dbReference type="NCBI Taxonomy" id="76747"/>
    <lineage>
        <taxon>Bacteria</taxon>
        <taxon>Pseudomonadati</taxon>
        <taxon>Pseudomonadota</taxon>
        <taxon>Alphaproteobacteria</taxon>
        <taxon>Hyphomicrobiales</taxon>
        <taxon>Rhizobiaceae</taxon>
        <taxon>Sinorhizobium/Ensifer group</taxon>
        <taxon>Sinorhizobium</taxon>
    </lineage>
</organism>
<accession>A0ABS4R0B8</accession>